<evidence type="ECO:0000313" key="3">
    <source>
        <dbReference type="Proteomes" id="UP000054270"/>
    </source>
</evidence>
<dbReference type="EMBL" id="KN817529">
    <property type="protein sequence ID" value="KJA25969.1"/>
    <property type="molecule type" value="Genomic_DNA"/>
</dbReference>
<evidence type="ECO:0000259" key="1">
    <source>
        <dbReference type="Pfam" id="PF17667"/>
    </source>
</evidence>
<keyword evidence="3" id="KW-1185">Reference proteome</keyword>
<accession>A0A0D2P4X1</accession>
<sequence length="321" mass="35977">MSFLFATEVELGYDSKVTLYRDGDVDQYTYEMPQQDVPSGLQFYRTIKPIAEYLTNSITGRMCRIWLVAAVNSPTDPNPIGEVKKCILKDVWPETKAQTELQLQSLIFKDIEDAFSEIEDSRKEADAGSLHAEDAQFVKDAWEVDANTKALRNKLAQLVKNKGYKKFFLIPVSDFVGECSKATIPGAKRTAGLFITRSTAGTSRPLPSQTSKGHVHRDYIPREQYRIVFDEVCTTVGNLETLGEVVQVLRGTLIPLQLLFCARWVHRDISSGNIMAYREASGTWQAKLSDLEYAKKYPPDGKASGDPKTVRPAGYSIFISL</sequence>
<dbReference type="InterPro" id="IPR040976">
    <property type="entry name" value="Pkinase_fungal"/>
</dbReference>
<dbReference type="Gene3D" id="1.10.510.10">
    <property type="entry name" value="Transferase(Phosphotransferase) domain 1"/>
    <property type="match status" value="1"/>
</dbReference>
<dbReference type="AlphaFoldDB" id="A0A0D2P4X1"/>
<evidence type="ECO:0000313" key="2">
    <source>
        <dbReference type="EMBL" id="KJA25969.1"/>
    </source>
</evidence>
<reference evidence="3" key="1">
    <citation type="submission" date="2014-04" db="EMBL/GenBank/DDBJ databases">
        <title>Evolutionary Origins and Diversification of the Mycorrhizal Mutualists.</title>
        <authorList>
            <consortium name="DOE Joint Genome Institute"/>
            <consortium name="Mycorrhizal Genomics Consortium"/>
            <person name="Kohler A."/>
            <person name="Kuo A."/>
            <person name="Nagy L.G."/>
            <person name="Floudas D."/>
            <person name="Copeland A."/>
            <person name="Barry K.W."/>
            <person name="Cichocki N."/>
            <person name="Veneault-Fourrey C."/>
            <person name="LaButti K."/>
            <person name="Lindquist E.A."/>
            <person name="Lipzen A."/>
            <person name="Lundell T."/>
            <person name="Morin E."/>
            <person name="Murat C."/>
            <person name="Riley R."/>
            <person name="Ohm R."/>
            <person name="Sun H."/>
            <person name="Tunlid A."/>
            <person name="Henrissat B."/>
            <person name="Grigoriev I.V."/>
            <person name="Hibbett D.S."/>
            <person name="Martin F."/>
        </authorList>
    </citation>
    <scope>NUCLEOTIDE SEQUENCE [LARGE SCALE GENOMIC DNA]</scope>
    <source>
        <strain evidence="3">FD-334 SS-4</strain>
    </source>
</reference>
<feature type="domain" description="Fungal-type protein kinase" evidence="1">
    <location>
        <begin position="2"/>
        <end position="304"/>
    </location>
</feature>
<dbReference type="SUPFAM" id="SSF56112">
    <property type="entry name" value="Protein kinase-like (PK-like)"/>
    <property type="match status" value="1"/>
</dbReference>
<proteinExistence type="predicted"/>
<dbReference type="Proteomes" id="UP000054270">
    <property type="component" value="Unassembled WGS sequence"/>
</dbReference>
<name>A0A0D2P4X1_HYPSF</name>
<dbReference type="Pfam" id="PF17667">
    <property type="entry name" value="Pkinase_fungal"/>
    <property type="match status" value="1"/>
</dbReference>
<protein>
    <recommendedName>
        <fullName evidence="1">Fungal-type protein kinase domain-containing protein</fullName>
    </recommendedName>
</protein>
<dbReference type="OMA" id="ECSKATI"/>
<gene>
    <name evidence="2" type="ORF">HYPSUDRAFT_213473</name>
</gene>
<dbReference type="InterPro" id="IPR011009">
    <property type="entry name" value="Kinase-like_dom_sf"/>
</dbReference>
<organism evidence="2 3">
    <name type="scientific">Hypholoma sublateritium (strain FD-334 SS-4)</name>
    <dbReference type="NCBI Taxonomy" id="945553"/>
    <lineage>
        <taxon>Eukaryota</taxon>
        <taxon>Fungi</taxon>
        <taxon>Dikarya</taxon>
        <taxon>Basidiomycota</taxon>
        <taxon>Agaricomycotina</taxon>
        <taxon>Agaricomycetes</taxon>
        <taxon>Agaricomycetidae</taxon>
        <taxon>Agaricales</taxon>
        <taxon>Agaricineae</taxon>
        <taxon>Strophariaceae</taxon>
        <taxon>Hypholoma</taxon>
    </lineage>
</organism>
<dbReference type="OrthoDB" id="3271139at2759"/>